<evidence type="ECO:0008006" key="3">
    <source>
        <dbReference type="Google" id="ProtNLM"/>
    </source>
</evidence>
<organism evidence="1 2">
    <name type="scientific">Marasmius crinis-equi</name>
    <dbReference type="NCBI Taxonomy" id="585013"/>
    <lineage>
        <taxon>Eukaryota</taxon>
        <taxon>Fungi</taxon>
        <taxon>Dikarya</taxon>
        <taxon>Basidiomycota</taxon>
        <taxon>Agaricomycotina</taxon>
        <taxon>Agaricomycetes</taxon>
        <taxon>Agaricomycetidae</taxon>
        <taxon>Agaricales</taxon>
        <taxon>Marasmiineae</taxon>
        <taxon>Marasmiaceae</taxon>
        <taxon>Marasmius</taxon>
    </lineage>
</organism>
<dbReference type="EMBL" id="JBAHYK010000016">
    <property type="protein sequence ID" value="KAL0581094.1"/>
    <property type="molecule type" value="Genomic_DNA"/>
</dbReference>
<dbReference type="InterPro" id="IPR011990">
    <property type="entry name" value="TPR-like_helical_dom_sf"/>
</dbReference>
<proteinExistence type="predicted"/>
<sequence length="826" mass="92157">MSTSQALDSGNHSHAYDHELSMLQTDTLVSTAETEFNQLAKRRISETSFNVGLLRALEDETPETRVGFAKAFMDLFGSEGDTRFLECVVDLCQHGLDALPESIDHDAQKSQYLDIMLTSQDVLAAKLEEKEMRDDAIDIYERAVKAAPDPHPLTATLCIALASAVQRRFNQLSQEEDLDKAISTLERAVACTSADDSLRDEEEESLRLLSELLEARWTLTKDQGDLDLLVACATSASTLDPSDPRNHYCLGRALLKMADASTGQDTAYLSDLLQCSTIPLENLVKLERGLLLLFDSEHDMRSLDHVMATCEHAIERYPDHDPRKFDHFHHLGRAFDEKGLHDDAIHALESAVDVASDLSPSTVACFALLGLQLEHRFRQSRDVKDLDQSIWAFDMAIGCTLEDESSQGIYHWRLSQLLQERWKLFKDIDDLERMVACSETAVTLNPTNPEILVSHGAKVRLAFEHHRTLSLIDLSIRTIREALLHIPRTSVAHAQALCHLGYSYYLRHQYLNNDPSDGLSCVSCLDEAETMQKLDMQLLFVRAQALTHVGHYLSNVQYLTKATSIWETLLNQELVQGLERCEALLELATTKVSLYRQTKNGATLEQAIQAAKDAIDAAAPLGSSVQARAYSLLGNLLCIQLATKSPPSDSSLDCPEPLSEPVAAQVEYFLSITRKMVSLTPEGSEMSSVTLLQHAVSLSLRGLYSSSNEDRRESILMFRQLALEAGDKSPTVRTQALLQWAQIAYNLNDWESSTQAYHMLLGNFEDLVWLGFSTIQQMQLLLHDDGFWITHLGSRSARCCVQGFHCNGLGMVGSVSVHCMGPGRRY</sequence>
<accession>A0ABR3G054</accession>
<protein>
    <recommendedName>
        <fullName evidence="3">TPR-like protein</fullName>
    </recommendedName>
</protein>
<evidence type="ECO:0000313" key="2">
    <source>
        <dbReference type="Proteomes" id="UP001465976"/>
    </source>
</evidence>
<dbReference type="SMART" id="SM00028">
    <property type="entry name" value="TPR"/>
    <property type="match status" value="5"/>
</dbReference>
<gene>
    <name evidence="1" type="ORF">V5O48_000883</name>
</gene>
<reference evidence="1 2" key="1">
    <citation type="submission" date="2024-02" db="EMBL/GenBank/DDBJ databases">
        <title>A draft genome for the cacao thread blight pathogen Marasmius crinis-equi.</title>
        <authorList>
            <person name="Cohen S.P."/>
            <person name="Baruah I.K."/>
            <person name="Amoako-Attah I."/>
            <person name="Bukari Y."/>
            <person name="Meinhardt L.W."/>
            <person name="Bailey B.A."/>
        </authorList>
    </citation>
    <scope>NUCLEOTIDE SEQUENCE [LARGE SCALE GENOMIC DNA]</scope>
    <source>
        <strain evidence="1 2">GH-76</strain>
    </source>
</reference>
<dbReference type="Gene3D" id="1.25.40.10">
    <property type="entry name" value="Tetratricopeptide repeat domain"/>
    <property type="match status" value="3"/>
</dbReference>
<evidence type="ECO:0000313" key="1">
    <source>
        <dbReference type="EMBL" id="KAL0581094.1"/>
    </source>
</evidence>
<dbReference type="SUPFAM" id="SSF48452">
    <property type="entry name" value="TPR-like"/>
    <property type="match status" value="2"/>
</dbReference>
<dbReference type="InterPro" id="IPR019734">
    <property type="entry name" value="TPR_rpt"/>
</dbReference>
<comment type="caution">
    <text evidence="1">The sequence shown here is derived from an EMBL/GenBank/DDBJ whole genome shotgun (WGS) entry which is preliminary data.</text>
</comment>
<keyword evidence="2" id="KW-1185">Reference proteome</keyword>
<name>A0ABR3G054_9AGAR</name>
<dbReference type="Proteomes" id="UP001465976">
    <property type="component" value="Unassembled WGS sequence"/>
</dbReference>